<evidence type="ECO:0000259" key="8">
    <source>
        <dbReference type="PROSITE" id="PS50878"/>
    </source>
</evidence>
<keyword evidence="10" id="KW-1185">Reference proteome</keyword>
<feature type="compositionally biased region" description="Low complexity" evidence="7">
    <location>
        <begin position="156"/>
        <end position="167"/>
    </location>
</feature>
<feature type="region of interest" description="Disordered" evidence="7">
    <location>
        <begin position="351"/>
        <end position="412"/>
    </location>
</feature>
<keyword evidence="4" id="KW-0255">Endonuclease</keyword>
<dbReference type="PROSITE" id="PS50878">
    <property type="entry name" value="RT_POL"/>
    <property type="match status" value="1"/>
</dbReference>
<evidence type="ECO:0000256" key="1">
    <source>
        <dbReference type="ARBA" id="ARBA00022679"/>
    </source>
</evidence>
<dbReference type="Pfam" id="PF17917">
    <property type="entry name" value="RT_RNaseH"/>
    <property type="match status" value="1"/>
</dbReference>
<keyword evidence="3" id="KW-0540">Nuclease</keyword>
<dbReference type="GO" id="GO:0003964">
    <property type="term" value="F:RNA-directed DNA polymerase activity"/>
    <property type="evidence" value="ECO:0007669"/>
    <property type="project" value="UniProtKB-KW"/>
</dbReference>
<evidence type="ECO:0000256" key="2">
    <source>
        <dbReference type="ARBA" id="ARBA00022695"/>
    </source>
</evidence>
<feature type="domain" description="Reverse transcriptase" evidence="8">
    <location>
        <begin position="328"/>
        <end position="572"/>
    </location>
</feature>
<dbReference type="GO" id="GO:0016787">
    <property type="term" value="F:hydrolase activity"/>
    <property type="evidence" value="ECO:0007669"/>
    <property type="project" value="UniProtKB-KW"/>
</dbReference>
<keyword evidence="6" id="KW-0695">RNA-directed DNA polymerase</keyword>
<dbReference type="Gene3D" id="3.30.70.270">
    <property type="match status" value="2"/>
</dbReference>
<evidence type="ECO:0000256" key="3">
    <source>
        <dbReference type="ARBA" id="ARBA00022722"/>
    </source>
</evidence>
<accession>A0A9N7RPA4</accession>
<evidence type="ECO:0000256" key="4">
    <source>
        <dbReference type="ARBA" id="ARBA00022759"/>
    </source>
</evidence>
<dbReference type="InterPro" id="IPR000477">
    <property type="entry name" value="RT_dom"/>
</dbReference>
<keyword evidence="1" id="KW-0808">Transferase</keyword>
<dbReference type="Gene3D" id="3.10.10.10">
    <property type="entry name" value="HIV Type 1 Reverse Transcriptase, subunit A, domain 1"/>
    <property type="match status" value="1"/>
</dbReference>
<dbReference type="InterPro" id="IPR041373">
    <property type="entry name" value="RT_RNaseH"/>
</dbReference>
<dbReference type="CDD" id="cd01647">
    <property type="entry name" value="RT_LTR"/>
    <property type="match status" value="1"/>
</dbReference>
<feature type="region of interest" description="Disordered" evidence="7">
    <location>
        <begin position="130"/>
        <end position="169"/>
    </location>
</feature>
<evidence type="ECO:0000256" key="7">
    <source>
        <dbReference type="SAM" id="MobiDB-lite"/>
    </source>
</evidence>
<name>A0A9N7RPA4_STRHE</name>
<dbReference type="OrthoDB" id="415724at2759"/>
<evidence type="ECO:0000256" key="6">
    <source>
        <dbReference type="ARBA" id="ARBA00022918"/>
    </source>
</evidence>
<proteinExistence type="predicted"/>
<evidence type="ECO:0000256" key="5">
    <source>
        <dbReference type="ARBA" id="ARBA00022801"/>
    </source>
</evidence>
<dbReference type="InterPro" id="IPR043128">
    <property type="entry name" value="Rev_trsase/Diguanyl_cyclase"/>
</dbReference>
<feature type="compositionally biased region" description="Low complexity" evidence="7">
    <location>
        <begin position="377"/>
        <end position="392"/>
    </location>
</feature>
<dbReference type="Proteomes" id="UP001153555">
    <property type="component" value="Unassembled WGS sequence"/>
</dbReference>
<dbReference type="Pfam" id="PF00078">
    <property type="entry name" value="RVT_1"/>
    <property type="match status" value="1"/>
</dbReference>
<gene>
    <name evidence="9" type="ORF">SHERM_05733</name>
</gene>
<dbReference type="GO" id="GO:0004519">
    <property type="term" value="F:endonuclease activity"/>
    <property type="evidence" value="ECO:0007669"/>
    <property type="project" value="UniProtKB-KW"/>
</dbReference>
<evidence type="ECO:0000313" key="10">
    <source>
        <dbReference type="Proteomes" id="UP001153555"/>
    </source>
</evidence>
<dbReference type="EMBL" id="CACSLK010031421">
    <property type="protein sequence ID" value="CAA0839164.1"/>
    <property type="molecule type" value="Genomic_DNA"/>
</dbReference>
<keyword evidence="2" id="KW-0548">Nucleotidyltransferase</keyword>
<dbReference type="PANTHER" id="PTHR37984:SF5">
    <property type="entry name" value="PROTEIN NYNRIN-LIKE"/>
    <property type="match status" value="1"/>
</dbReference>
<dbReference type="InterPro" id="IPR043502">
    <property type="entry name" value="DNA/RNA_pol_sf"/>
</dbReference>
<evidence type="ECO:0000313" key="9">
    <source>
        <dbReference type="EMBL" id="CAA0839164.1"/>
    </source>
</evidence>
<dbReference type="PANTHER" id="PTHR37984">
    <property type="entry name" value="PROTEIN CBG26694"/>
    <property type="match status" value="1"/>
</dbReference>
<keyword evidence="5" id="KW-0378">Hydrolase</keyword>
<dbReference type="CDD" id="cd09274">
    <property type="entry name" value="RNase_HI_RT_Ty3"/>
    <property type="match status" value="1"/>
</dbReference>
<organism evidence="9 10">
    <name type="scientific">Striga hermonthica</name>
    <name type="common">Purple witchweed</name>
    <name type="synonym">Buchnera hermonthica</name>
    <dbReference type="NCBI Taxonomy" id="68872"/>
    <lineage>
        <taxon>Eukaryota</taxon>
        <taxon>Viridiplantae</taxon>
        <taxon>Streptophyta</taxon>
        <taxon>Embryophyta</taxon>
        <taxon>Tracheophyta</taxon>
        <taxon>Spermatophyta</taxon>
        <taxon>Magnoliopsida</taxon>
        <taxon>eudicotyledons</taxon>
        <taxon>Gunneridae</taxon>
        <taxon>Pentapetalae</taxon>
        <taxon>asterids</taxon>
        <taxon>lamiids</taxon>
        <taxon>Lamiales</taxon>
        <taxon>Orobanchaceae</taxon>
        <taxon>Buchnereae</taxon>
        <taxon>Striga</taxon>
    </lineage>
</organism>
<sequence length="806" mass="91177">HASGPYPLFLFLLGIGSRLRFLIFRGLLPSPISHMRSGNQLLFLLLRGLVFAPCLFLRGLGMPPCSYIVPRAFRRAPRSRRPALLRLRGLGHRPYHPARRCPSSARPCHIRAYCARPAWSAYRPARPMPAHRPSLDARPSSCSVHPRASWADARHSPMSRSPSPFSSAIATVGSGHGSQPFNLSQSSAGIHHPLSTHRNPRRLASFFRARLFLVQGLHQQHDSLVFALRFLCARLVLRFLIFNLARGPHPLGQSLLHDGRYIGLDGSSNMFSNQISRPSSPSSSDSPGLMITSLSFPSSSRLSLSSRIRNCMYERRHPSPLIFFFSAASSLPSLTLSLADLSRSLSLPQPVRSSRALPLPSPVPQASPDRTTRPLEHPQASVHASPSSPVAQQTRTRRPGIPPAPASPSPRTSAISLGASIPLSCDLSREWYKADTFQYFSIYMLYDDTLGASVFSKIDLRSGYHQLKIRESDISKTAFRTHYGYYEFVVMPFGLSNAPAIFMDLMNRVFHPFLDQFVIVFIDDILVYSRDVDQHKEHLRNLLETLRREKLYAKFSKCEFWLQRVAFLGHIVTARGIEVDPSKIEAVSKWDTPRSAADVRIFLGLAGYYRRFIEGFSKIAQPLTNLTKNAVRFDWSAQCEESFQELKRRLTTAPVIAIPDPTLEFTVYSDASKMGLGCVLMQQGKFVAYASRQLKPHEQNYPTHDLELTVVVHALKIWRHYLYGVKCEIFTDHKSLKYIFTQKELNMRQRRWLELVKDYDCTISYHPGKANVVADALSRRSHGQLSCVFTKQDVLLWEFERLQLEA</sequence>
<feature type="non-terminal residue" evidence="9">
    <location>
        <position position="1"/>
    </location>
</feature>
<dbReference type="FunFam" id="3.30.70.270:FF:000020">
    <property type="entry name" value="Transposon Tf2-6 polyprotein-like Protein"/>
    <property type="match status" value="1"/>
</dbReference>
<dbReference type="AlphaFoldDB" id="A0A9N7RPA4"/>
<feature type="non-terminal residue" evidence="9">
    <location>
        <position position="806"/>
    </location>
</feature>
<reference evidence="9" key="1">
    <citation type="submission" date="2019-12" db="EMBL/GenBank/DDBJ databases">
        <authorList>
            <person name="Scholes J."/>
        </authorList>
    </citation>
    <scope>NUCLEOTIDE SEQUENCE</scope>
</reference>
<dbReference type="SUPFAM" id="SSF56672">
    <property type="entry name" value="DNA/RNA polymerases"/>
    <property type="match status" value="1"/>
</dbReference>
<comment type="caution">
    <text evidence="9">The sequence shown here is derived from an EMBL/GenBank/DDBJ whole genome shotgun (WGS) entry which is preliminary data.</text>
</comment>
<dbReference type="InterPro" id="IPR050951">
    <property type="entry name" value="Retrovirus_Pol_polyprotein"/>
</dbReference>
<protein>
    <submittedName>
        <fullName evidence="9">Uncharacterized mitochondrial protein AtMg00860</fullName>
    </submittedName>
</protein>